<name>A0ABT4MH14_9NOCA</name>
<evidence type="ECO:0000313" key="2">
    <source>
        <dbReference type="EMBL" id="MCZ4519335.1"/>
    </source>
</evidence>
<evidence type="ECO:0000313" key="3">
    <source>
        <dbReference type="Proteomes" id="UP001081071"/>
    </source>
</evidence>
<accession>A0ABT4MH14</accession>
<dbReference type="Gene3D" id="3.40.190.100">
    <property type="entry name" value="Glycine betaine-binding periplasmic protein, domain 2"/>
    <property type="match status" value="1"/>
</dbReference>
<feature type="domain" description="ABC-type glycine betaine transport system substrate-binding" evidence="1">
    <location>
        <begin position="2"/>
        <end position="274"/>
    </location>
</feature>
<dbReference type="Pfam" id="PF04069">
    <property type="entry name" value="OpuAC"/>
    <property type="match status" value="1"/>
</dbReference>
<comment type="caution">
    <text evidence="2">The sequence shown here is derived from an EMBL/GenBank/DDBJ whole genome shotgun (WGS) entry which is preliminary data.</text>
</comment>
<dbReference type="Gene3D" id="3.40.190.10">
    <property type="entry name" value="Periplasmic binding protein-like II"/>
    <property type="match status" value="1"/>
</dbReference>
<dbReference type="SUPFAM" id="SSF53850">
    <property type="entry name" value="Periplasmic binding protein-like II"/>
    <property type="match status" value="1"/>
</dbReference>
<gene>
    <name evidence="2" type="ORF">O4220_12485</name>
</gene>
<protein>
    <recommendedName>
        <fullName evidence="1">ABC-type glycine betaine transport system substrate-binding domain-containing protein</fullName>
    </recommendedName>
</protein>
<keyword evidence="3" id="KW-1185">Reference proteome</keyword>
<dbReference type="Proteomes" id="UP001081071">
    <property type="component" value="Unassembled WGS sequence"/>
</dbReference>
<evidence type="ECO:0000259" key="1">
    <source>
        <dbReference type="Pfam" id="PF04069"/>
    </source>
</evidence>
<organism evidence="2 3">
    <name type="scientific">Rhodococcus ruber</name>
    <dbReference type="NCBI Taxonomy" id="1830"/>
    <lineage>
        <taxon>Bacteria</taxon>
        <taxon>Bacillati</taxon>
        <taxon>Actinomycetota</taxon>
        <taxon>Actinomycetes</taxon>
        <taxon>Mycobacteriales</taxon>
        <taxon>Nocardiaceae</taxon>
        <taxon>Rhodococcus</taxon>
    </lineage>
</organism>
<dbReference type="EMBL" id="JAPWIJ010000005">
    <property type="protein sequence ID" value="MCZ4519335.1"/>
    <property type="molecule type" value="Genomic_DNA"/>
</dbReference>
<reference evidence="2" key="1">
    <citation type="submission" date="2022-12" db="EMBL/GenBank/DDBJ databases">
        <authorList>
            <person name="Krivoruchko A.V."/>
            <person name="Elkin A."/>
        </authorList>
    </citation>
    <scope>NUCLEOTIDE SEQUENCE</scope>
    <source>
        <strain evidence="2">IEGM 1391</strain>
    </source>
</reference>
<sequence>MARMNWTNQQINAELARRVLTMMGADVTTQSFDTSTVFPAMSRANNVIDMEAWAPTAQAQIDEFVTKQSTVVKVGPTGYDGEEGWYVPTYVIKGDPSRGIEPSCPGLPDWRALNDCVEVFATSESEGKARYLSGDPAWEPLYGDQDRVKNLGLDVQVDFAGSEAALAAEWTRALERGEPMLGLIWRPHLITSKYDLTLIDLPPFTTECWETTRACGWDNAPQNIYASASFGSDHPVAEQFLKNYGLPIDSLNSIIVRIDGDGLTVEEAVDEWMKSNTALWQSWIPTTV</sequence>
<proteinExistence type="predicted"/>
<dbReference type="InterPro" id="IPR007210">
    <property type="entry name" value="ABC_Gly_betaine_transp_sub-bd"/>
</dbReference>